<reference evidence="3 4" key="1">
    <citation type="submission" date="2019-02" db="EMBL/GenBank/DDBJ databases">
        <title>Genome sequencing of the rare red list fungi Dentipellis fragilis.</title>
        <authorList>
            <person name="Buettner E."/>
            <person name="Kellner H."/>
        </authorList>
    </citation>
    <scope>NUCLEOTIDE SEQUENCE [LARGE SCALE GENOMIC DNA]</scope>
    <source>
        <strain evidence="3 4">DSM 105465</strain>
    </source>
</reference>
<keyword evidence="2" id="KW-0812">Transmembrane</keyword>
<evidence type="ECO:0000313" key="3">
    <source>
        <dbReference type="EMBL" id="TFY52362.1"/>
    </source>
</evidence>
<evidence type="ECO:0000256" key="2">
    <source>
        <dbReference type="SAM" id="Phobius"/>
    </source>
</evidence>
<protein>
    <submittedName>
        <fullName evidence="3">Uncharacterized protein</fullName>
    </submittedName>
</protein>
<organism evidence="3 4">
    <name type="scientific">Dentipellis fragilis</name>
    <dbReference type="NCBI Taxonomy" id="205917"/>
    <lineage>
        <taxon>Eukaryota</taxon>
        <taxon>Fungi</taxon>
        <taxon>Dikarya</taxon>
        <taxon>Basidiomycota</taxon>
        <taxon>Agaricomycotina</taxon>
        <taxon>Agaricomycetes</taxon>
        <taxon>Russulales</taxon>
        <taxon>Hericiaceae</taxon>
        <taxon>Dentipellis</taxon>
    </lineage>
</organism>
<keyword evidence="2" id="KW-1133">Transmembrane helix</keyword>
<sequence>MDTKAAKTCSATASRKFRRSRGIRSPPYNDTTAAAPAVVVVVAAIVAAAAAAVVVHSAHGLLPDAIIFDLSAHYPLAHPSLLLLPRL</sequence>
<accession>A0A4Y9XRI2</accession>
<name>A0A4Y9XRI2_9AGAM</name>
<keyword evidence="4" id="KW-1185">Reference proteome</keyword>
<dbReference type="Proteomes" id="UP000298327">
    <property type="component" value="Unassembled WGS sequence"/>
</dbReference>
<feature type="transmembrane region" description="Helical" evidence="2">
    <location>
        <begin position="33"/>
        <end position="55"/>
    </location>
</feature>
<keyword evidence="2" id="KW-0472">Membrane</keyword>
<comment type="caution">
    <text evidence="3">The sequence shown here is derived from an EMBL/GenBank/DDBJ whole genome shotgun (WGS) entry which is preliminary data.</text>
</comment>
<dbReference type="EMBL" id="SEOQ01001321">
    <property type="protein sequence ID" value="TFY52362.1"/>
    <property type="molecule type" value="Genomic_DNA"/>
</dbReference>
<gene>
    <name evidence="3" type="ORF">EVG20_g10582</name>
</gene>
<proteinExistence type="predicted"/>
<evidence type="ECO:0000256" key="1">
    <source>
        <dbReference type="SAM" id="MobiDB-lite"/>
    </source>
</evidence>
<feature type="compositionally biased region" description="Low complexity" evidence="1">
    <location>
        <begin position="1"/>
        <end position="14"/>
    </location>
</feature>
<evidence type="ECO:0000313" key="4">
    <source>
        <dbReference type="Proteomes" id="UP000298327"/>
    </source>
</evidence>
<dbReference type="AlphaFoldDB" id="A0A4Y9XRI2"/>
<feature type="region of interest" description="Disordered" evidence="1">
    <location>
        <begin position="1"/>
        <end position="25"/>
    </location>
</feature>